<evidence type="ECO:0008006" key="5">
    <source>
        <dbReference type="Google" id="ProtNLM"/>
    </source>
</evidence>
<proteinExistence type="predicted"/>
<dbReference type="Proteomes" id="UP000245910">
    <property type="component" value="Chromosome II"/>
</dbReference>
<feature type="region of interest" description="Disordered" evidence="1">
    <location>
        <begin position="274"/>
        <end position="314"/>
    </location>
</feature>
<evidence type="ECO:0000256" key="1">
    <source>
        <dbReference type="SAM" id="MobiDB-lite"/>
    </source>
</evidence>
<dbReference type="AlphaFoldDB" id="A0A2L2TNH1"/>
<sequence>MRFIKLANILVLASPVLSKLDKPVLCPCVDFNHVDDDLFEALPQTPHTLTKWPWGKLPKQCKVLADQEGLNAYDMEVYDVLYEDCPQPWVICQHHKSPNPVKDMADNFGRLPIGLRNYIRIQFAAPMLKNTTIGACTTYPRGDVIYYGNTTERLQDWVHEAIHGVDYYLGHKKYGKMFSDTDLFINEFNKDDFVSDDYAKLSYREAFAQMGVLATIEKFLPGRMASFQSNWNILSHQFAAVSTFLDETLSLDSTCDRVDKDYSEVVCMGPAAGCESPPSAKLRRRDNKAKERGGSEPLTGKVLDTCEGQYDKPL</sequence>
<protein>
    <recommendedName>
        <fullName evidence="5">Conidiation-specific protein 13</fullName>
    </recommendedName>
</protein>
<dbReference type="EMBL" id="LN649230">
    <property type="protein sequence ID" value="CEI62130.1"/>
    <property type="molecule type" value="Genomic_DNA"/>
</dbReference>
<name>A0A2L2TNH1_9HYPO</name>
<organism evidence="3 4">
    <name type="scientific">Fusarium venenatum</name>
    <dbReference type="NCBI Taxonomy" id="56646"/>
    <lineage>
        <taxon>Eukaryota</taxon>
        <taxon>Fungi</taxon>
        <taxon>Dikarya</taxon>
        <taxon>Ascomycota</taxon>
        <taxon>Pezizomycotina</taxon>
        <taxon>Sordariomycetes</taxon>
        <taxon>Hypocreomycetidae</taxon>
        <taxon>Hypocreales</taxon>
        <taxon>Nectriaceae</taxon>
        <taxon>Fusarium</taxon>
    </lineage>
</organism>
<feature type="signal peptide" evidence="2">
    <location>
        <begin position="1"/>
        <end position="18"/>
    </location>
</feature>
<evidence type="ECO:0000313" key="3">
    <source>
        <dbReference type="EMBL" id="CEI62130.1"/>
    </source>
</evidence>
<keyword evidence="4" id="KW-1185">Reference proteome</keyword>
<accession>A0A2L2TNH1</accession>
<evidence type="ECO:0000256" key="2">
    <source>
        <dbReference type="SAM" id="SignalP"/>
    </source>
</evidence>
<feature type="chain" id="PRO_5014914953" description="Conidiation-specific protein 13" evidence="2">
    <location>
        <begin position="19"/>
        <end position="314"/>
    </location>
</feature>
<dbReference type="STRING" id="56646.A0A2L2TNH1"/>
<evidence type="ECO:0000313" key="4">
    <source>
        <dbReference type="Proteomes" id="UP000245910"/>
    </source>
</evidence>
<reference evidence="4" key="1">
    <citation type="submission" date="2014-10" db="EMBL/GenBank/DDBJ databases">
        <authorList>
            <person name="King R."/>
        </authorList>
    </citation>
    <scope>NUCLEOTIDE SEQUENCE [LARGE SCALE GENOMIC DNA]</scope>
    <source>
        <strain evidence="4">A3/5</strain>
    </source>
</reference>
<keyword evidence="2" id="KW-0732">Signal</keyword>